<proteinExistence type="predicted"/>
<dbReference type="AlphaFoldDB" id="A0A834H279"/>
<evidence type="ECO:0000313" key="1">
    <source>
        <dbReference type="EMBL" id="KAF7146220.1"/>
    </source>
</evidence>
<gene>
    <name evidence="1" type="ORF">RHSIM_Rhsim04G0137900</name>
</gene>
<keyword evidence="2" id="KW-1185">Reference proteome</keyword>
<dbReference type="Proteomes" id="UP000626092">
    <property type="component" value="Unassembled WGS sequence"/>
</dbReference>
<dbReference type="EMBL" id="WJXA01000004">
    <property type="protein sequence ID" value="KAF7146220.1"/>
    <property type="molecule type" value="Genomic_DNA"/>
</dbReference>
<reference evidence="1" key="1">
    <citation type="submission" date="2019-11" db="EMBL/GenBank/DDBJ databases">
        <authorList>
            <person name="Liu Y."/>
            <person name="Hou J."/>
            <person name="Li T.-Q."/>
            <person name="Guan C.-H."/>
            <person name="Wu X."/>
            <person name="Wu H.-Z."/>
            <person name="Ling F."/>
            <person name="Zhang R."/>
            <person name="Shi X.-G."/>
            <person name="Ren J.-P."/>
            <person name="Chen E.-F."/>
            <person name="Sun J.-M."/>
        </authorList>
    </citation>
    <scope>NUCLEOTIDE SEQUENCE</scope>
    <source>
        <strain evidence="1">Adult_tree_wgs_1</strain>
        <tissue evidence="1">Leaves</tissue>
    </source>
</reference>
<sequence length="75" mass="7756">MRVTAFPPLKTVTKLGDKVGVLVDEDGAAMLVEGIPDRGFRGLVEDEEVAVGAAAEVGSDGFELGGEWAVVVRGV</sequence>
<evidence type="ECO:0000313" key="2">
    <source>
        <dbReference type="Proteomes" id="UP000626092"/>
    </source>
</evidence>
<organism evidence="1 2">
    <name type="scientific">Rhododendron simsii</name>
    <name type="common">Sims's rhododendron</name>
    <dbReference type="NCBI Taxonomy" id="118357"/>
    <lineage>
        <taxon>Eukaryota</taxon>
        <taxon>Viridiplantae</taxon>
        <taxon>Streptophyta</taxon>
        <taxon>Embryophyta</taxon>
        <taxon>Tracheophyta</taxon>
        <taxon>Spermatophyta</taxon>
        <taxon>Magnoliopsida</taxon>
        <taxon>eudicotyledons</taxon>
        <taxon>Gunneridae</taxon>
        <taxon>Pentapetalae</taxon>
        <taxon>asterids</taxon>
        <taxon>Ericales</taxon>
        <taxon>Ericaceae</taxon>
        <taxon>Ericoideae</taxon>
        <taxon>Rhodoreae</taxon>
        <taxon>Rhododendron</taxon>
    </lineage>
</organism>
<name>A0A834H279_RHOSS</name>
<accession>A0A834H279</accession>
<comment type="caution">
    <text evidence="1">The sequence shown here is derived from an EMBL/GenBank/DDBJ whole genome shotgun (WGS) entry which is preliminary data.</text>
</comment>
<protein>
    <submittedName>
        <fullName evidence="1">Uncharacterized protein</fullName>
    </submittedName>
</protein>